<evidence type="ECO:0000313" key="1">
    <source>
        <dbReference type="EMBL" id="EKO51393.1"/>
    </source>
</evidence>
<evidence type="ECO:0000313" key="2">
    <source>
        <dbReference type="Proteomes" id="UP000006339"/>
    </source>
</evidence>
<dbReference type="AlphaFoldDB" id="A0A828Y3K7"/>
<gene>
    <name evidence="1" type="ORF">LEP1GSC131_2108</name>
</gene>
<dbReference type="Proteomes" id="UP000006339">
    <property type="component" value="Unassembled WGS sequence"/>
</dbReference>
<protein>
    <submittedName>
        <fullName evidence="1">Uncharacterized protein</fullName>
    </submittedName>
</protein>
<accession>A0A828Y3K7</accession>
<keyword evidence="2" id="KW-1185">Reference proteome</keyword>
<dbReference type="EMBL" id="AKWH02000041">
    <property type="protein sequence ID" value="EKO51393.1"/>
    <property type="molecule type" value="Genomic_DNA"/>
</dbReference>
<reference evidence="1" key="1">
    <citation type="submission" date="2012-10" db="EMBL/GenBank/DDBJ databases">
        <authorList>
            <person name="Harkins D.M."/>
            <person name="Durkin A.S."/>
            <person name="Brinkac L.M."/>
            <person name="Selengut J.D."/>
            <person name="Sanka R."/>
            <person name="DePew J."/>
            <person name="Purushe J."/>
            <person name="Picardeau M."/>
            <person name="Werts C."/>
            <person name="Goarant C."/>
            <person name="Vinetz J.M."/>
            <person name="Sutton G.G."/>
            <person name="Nelson W.C."/>
            <person name="Fouts D.E."/>
        </authorList>
    </citation>
    <scope>NUCLEOTIDE SEQUENCE [LARGE SCALE GENOMIC DNA]</scope>
    <source>
        <strain evidence="1">200802841</strain>
    </source>
</reference>
<proteinExistence type="predicted"/>
<sequence>MDTNLNFQIFGKIKFYKKYIYIILKLFDLKMKTKYFR</sequence>
<comment type="caution">
    <text evidence="1">The sequence shown here is derived from an EMBL/GenBank/DDBJ whole genome shotgun (WGS) entry which is preliminary data.</text>
</comment>
<name>A0A828Y3K7_9LEPT</name>
<organism evidence="1 2">
    <name type="scientific">Leptospira kirschneri str. 200802841</name>
    <dbReference type="NCBI Taxonomy" id="1193047"/>
    <lineage>
        <taxon>Bacteria</taxon>
        <taxon>Pseudomonadati</taxon>
        <taxon>Spirochaetota</taxon>
        <taxon>Spirochaetia</taxon>
        <taxon>Leptospirales</taxon>
        <taxon>Leptospiraceae</taxon>
        <taxon>Leptospira</taxon>
    </lineage>
</organism>